<dbReference type="HOGENOM" id="CLU_3014792_0_0_1"/>
<name>A0A0C9TQK2_PAXIN</name>
<dbReference type="AlphaFoldDB" id="A0A0C9TQK2"/>
<reference evidence="2" key="2">
    <citation type="submission" date="2015-01" db="EMBL/GenBank/DDBJ databases">
        <title>Evolutionary Origins and Diversification of the Mycorrhizal Mutualists.</title>
        <authorList>
            <consortium name="DOE Joint Genome Institute"/>
            <consortium name="Mycorrhizal Genomics Consortium"/>
            <person name="Kohler A."/>
            <person name="Kuo A."/>
            <person name="Nagy L.G."/>
            <person name="Floudas D."/>
            <person name="Copeland A."/>
            <person name="Barry K.W."/>
            <person name="Cichocki N."/>
            <person name="Veneault-Fourrey C."/>
            <person name="LaButti K."/>
            <person name="Lindquist E.A."/>
            <person name="Lipzen A."/>
            <person name="Lundell T."/>
            <person name="Morin E."/>
            <person name="Murat C."/>
            <person name="Riley R."/>
            <person name="Ohm R."/>
            <person name="Sun H."/>
            <person name="Tunlid A."/>
            <person name="Henrissat B."/>
            <person name="Grigoriev I.V."/>
            <person name="Hibbett D.S."/>
            <person name="Martin F."/>
        </authorList>
    </citation>
    <scope>NUCLEOTIDE SEQUENCE [LARGE SCALE GENOMIC DNA]</scope>
    <source>
        <strain evidence="2">ATCC 200175</strain>
    </source>
</reference>
<accession>A0A0C9TQK2</accession>
<sequence>MRMGEWNLHGELWFPTSRISVPVTSIVGFNDEALEGMEGIEEEELEGEEPDEDDYE</sequence>
<dbReference type="Proteomes" id="UP000053647">
    <property type="component" value="Unassembled WGS sequence"/>
</dbReference>
<proteinExistence type="predicted"/>
<gene>
    <name evidence="1" type="ORF">PAXINDRAFT_17442</name>
</gene>
<evidence type="ECO:0000313" key="1">
    <source>
        <dbReference type="EMBL" id="KIJ09456.1"/>
    </source>
</evidence>
<reference evidence="1 2" key="1">
    <citation type="submission" date="2014-06" db="EMBL/GenBank/DDBJ databases">
        <authorList>
            <consortium name="DOE Joint Genome Institute"/>
            <person name="Kuo A."/>
            <person name="Kohler A."/>
            <person name="Nagy L.G."/>
            <person name="Floudas D."/>
            <person name="Copeland A."/>
            <person name="Barry K.W."/>
            <person name="Cichocki N."/>
            <person name="Veneault-Fourrey C."/>
            <person name="LaButti K."/>
            <person name="Lindquist E.A."/>
            <person name="Lipzen A."/>
            <person name="Lundell T."/>
            <person name="Morin E."/>
            <person name="Murat C."/>
            <person name="Sun H."/>
            <person name="Tunlid A."/>
            <person name="Henrissat B."/>
            <person name="Grigoriev I.V."/>
            <person name="Hibbett D.S."/>
            <person name="Martin F."/>
            <person name="Nordberg H.P."/>
            <person name="Cantor M.N."/>
            <person name="Hua S.X."/>
        </authorList>
    </citation>
    <scope>NUCLEOTIDE SEQUENCE [LARGE SCALE GENOMIC DNA]</scope>
    <source>
        <strain evidence="1 2">ATCC 200175</strain>
    </source>
</reference>
<dbReference type="EMBL" id="KN819460">
    <property type="protein sequence ID" value="KIJ09456.1"/>
    <property type="molecule type" value="Genomic_DNA"/>
</dbReference>
<keyword evidence="2" id="KW-1185">Reference proteome</keyword>
<organism evidence="1 2">
    <name type="scientific">Paxillus involutus ATCC 200175</name>
    <dbReference type="NCBI Taxonomy" id="664439"/>
    <lineage>
        <taxon>Eukaryota</taxon>
        <taxon>Fungi</taxon>
        <taxon>Dikarya</taxon>
        <taxon>Basidiomycota</taxon>
        <taxon>Agaricomycotina</taxon>
        <taxon>Agaricomycetes</taxon>
        <taxon>Agaricomycetidae</taxon>
        <taxon>Boletales</taxon>
        <taxon>Paxilineae</taxon>
        <taxon>Paxillaceae</taxon>
        <taxon>Paxillus</taxon>
    </lineage>
</organism>
<evidence type="ECO:0000313" key="2">
    <source>
        <dbReference type="Proteomes" id="UP000053647"/>
    </source>
</evidence>
<protein>
    <submittedName>
        <fullName evidence="1">Uncharacterized protein</fullName>
    </submittedName>
</protein>